<dbReference type="RefSeq" id="WP_317081306.1">
    <property type="nucleotide sequence ID" value="NZ_CP136594.1"/>
</dbReference>
<proteinExistence type="predicted"/>
<dbReference type="EMBL" id="CP136594">
    <property type="protein sequence ID" value="WOE74889.1"/>
    <property type="molecule type" value="Genomic_DNA"/>
</dbReference>
<dbReference type="Pfam" id="PF09912">
    <property type="entry name" value="DUF2141"/>
    <property type="match status" value="1"/>
</dbReference>
<keyword evidence="2" id="KW-1185">Reference proteome</keyword>
<dbReference type="KEGG" id="acoa:RB602_13775"/>
<dbReference type="AlphaFoldDB" id="A0AA97F5U9"/>
<gene>
    <name evidence="1" type="ORF">RB602_13775</name>
</gene>
<evidence type="ECO:0000313" key="2">
    <source>
        <dbReference type="Proteomes" id="UP001302429"/>
    </source>
</evidence>
<accession>A0AA97F5U9</accession>
<dbReference type="InterPro" id="IPR018673">
    <property type="entry name" value="DUF2141"/>
</dbReference>
<organism evidence="1 2">
    <name type="scientific">Alterisphingorhabdus coralli</name>
    <dbReference type="NCBI Taxonomy" id="3071408"/>
    <lineage>
        <taxon>Bacteria</taxon>
        <taxon>Pseudomonadati</taxon>
        <taxon>Pseudomonadota</taxon>
        <taxon>Alphaproteobacteria</taxon>
        <taxon>Sphingomonadales</taxon>
        <taxon>Sphingomonadaceae</taxon>
        <taxon>Alterisphingorhabdus (ex Yan et al. 2024)</taxon>
    </lineage>
</organism>
<reference evidence="1 2" key="1">
    <citation type="submission" date="2023-10" db="EMBL/GenBank/DDBJ databases">
        <title>Complete genome sequence of a Sphingomonadaceae bacterium.</title>
        <authorList>
            <person name="Yan C."/>
        </authorList>
    </citation>
    <scope>NUCLEOTIDE SEQUENCE [LARGE SCALE GENOMIC DNA]</scope>
    <source>
        <strain evidence="1 2">SCSIO 66989</strain>
    </source>
</reference>
<name>A0AA97F5U9_9SPHN</name>
<sequence>MTSFLVAALRSHRFGNTVKAGLALAVTPLLGGAAPLCNLHIDIDNLRSTKGLVQLCLTADQRHFPDCDDDPNARRLTVKASSGQAVFSNLPSGDYAIAIVHDENGNSRLDKFAGIPREGIGFSRNPKFTFGPPKFRKALFTASQSANHERIRVKYYL</sequence>
<evidence type="ECO:0000313" key="1">
    <source>
        <dbReference type="EMBL" id="WOE74889.1"/>
    </source>
</evidence>
<protein>
    <submittedName>
        <fullName evidence="1">DUF2141 domain-containing protein</fullName>
    </submittedName>
</protein>
<dbReference type="Proteomes" id="UP001302429">
    <property type="component" value="Chromosome"/>
</dbReference>